<organism evidence="1 2">
    <name type="scientific">Bacillus cereus</name>
    <dbReference type="NCBI Taxonomy" id="1396"/>
    <lineage>
        <taxon>Bacteria</taxon>
        <taxon>Bacillati</taxon>
        <taxon>Bacillota</taxon>
        <taxon>Bacilli</taxon>
        <taxon>Bacillales</taxon>
        <taxon>Bacillaceae</taxon>
        <taxon>Bacillus</taxon>
        <taxon>Bacillus cereus group</taxon>
    </lineage>
</organism>
<gene>
    <name evidence="1" type="ORF">BLX06_32680</name>
</gene>
<proteinExistence type="predicted"/>
<dbReference type="EMBL" id="MUAU01000262">
    <property type="protein sequence ID" value="OOR71100.1"/>
    <property type="molecule type" value="Genomic_DNA"/>
</dbReference>
<comment type="caution">
    <text evidence="1">The sequence shown here is derived from an EMBL/GenBank/DDBJ whole genome shotgun (WGS) entry which is preliminary data.</text>
</comment>
<reference evidence="1 2" key="1">
    <citation type="submission" date="2017-01" db="EMBL/GenBank/DDBJ databases">
        <title>Bacillus cereus isolates.</title>
        <authorList>
            <person name="Beno S.M."/>
        </authorList>
    </citation>
    <scope>NUCLEOTIDE SEQUENCE [LARGE SCALE GENOMIC DNA]</scope>
    <source>
        <strain evidence="1 2">FSL K6-1030</strain>
    </source>
</reference>
<dbReference type="AlphaFoldDB" id="A0A9X6GCB4"/>
<accession>A0A9X6GCB4</accession>
<protein>
    <submittedName>
        <fullName evidence="1">Uncharacterized protein</fullName>
    </submittedName>
</protein>
<sequence>MVKINSKKLIAVPLLVTGLVGGVSEVIIPTPAAYAASGINADLLPSYKDLLASNDYNTFLNNDKSGRYGNWREAIYSLHLWDNNGNVGDDLNLLYRSIVDKPVEMEDQYLAPYILIDRAKIPSIIQTLKNQDSMELSDLLNLLTTISVAGLQSSCLNIKTEDQKWLTITEPNYTNIQTLDTANVETPLINTVDVDNQTGQTVTGHAPTASVANTDTVSTTQTHSAKFGMKQTIKGESVS</sequence>
<evidence type="ECO:0000313" key="2">
    <source>
        <dbReference type="Proteomes" id="UP000190641"/>
    </source>
</evidence>
<name>A0A9X6GCB4_BACCE</name>
<evidence type="ECO:0000313" key="1">
    <source>
        <dbReference type="EMBL" id="OOR71100.1"/>
    </source>
</evidence>
<dbReference type="Proteomes" id="UP000190641">
    <property type="component" value="Unassembled WGS sequence"/>
</dbReference>